<dbReference type="InterPro" id="IPR059073">
    <property type="entry name" value="TRMT11_N"/>
</dbReference>
<keyword evidence="4 10" id="KW-0489">Methyltransferase</keyword>
<protein>
    <recommendedName>
        <fullName evidence="9">tRNA (guanine(10)-N(2))-methyltransferase</fullName>
        <ecNumber evidence="9">2.1.1.214</ecNumber>
    </recommendedName>
</protein>
<keyword evidence="8 10" id="KW-0694">RNA-binding</keyword>
<sequence length="466" mass="52578">MEYLVRFVQIHETFRLPELRSLSALAGVEVEVVEYSDDSPYCIIKLQTEDDAKRLIRRSILAAAIYELWGIGPDYASLHEDVKERSSHLWPQYKTGTFSFQIDSFKGKRNQSDKSGIIESFKFVGFTGKITMKNPDEEFVILEEYPHQTTAEPKRVALGRLLGMSTRSVVQTYDLKKRKYISTTSMDSELALVTANMALAGPGKLMYDPFTGTGSFPIACAEFGTTVLGSDIDGRSIRGTPKRNVVSNFVQYGTLHRYLDGFVSDLTNSPLRGCLGGLGGRKGRWLDGIVCDPPYGVREGLKVLGSVKEDLKKEVILPNGVPAHLQAGYIPPKRAYSFEAMLDDILDFGYDMLVDNGRLCMWMPTANDEDTEIAIPSHPAMRLVSVSVQQFNKWARRLLTYERIPEDQIDEAALRSRIRKAEIAGTTASELNAFRRKYFEGFRDQPVEQNPPKRRGFWISPSIWIR</sequence>
<accession>A0ABR3PM05</accession>
<dbReference type="InterPro" id="IPR029063">
    <property type="entry name" value="SAM-dependent_MTases_sf"/>
</dbReference>
<evidence type="ECO:0000256" key="1">
    <source>
        <dbReference type="ARBA" id="ARBA00004496"/>
    </source>
</evidence>
<evidence type="ECO:0000256" key="9">
    <source>
        <dbReference type="ARBA" id="ARBA00066937"/>
    </source>
</evidence>
<evidence type="ECO:0000256" key="2">
    <source>
        <dbReference type="ARBA" id="ARBA00022490"/>
    </source>
</evidence>
<evidence type="ECO:0000313" key="13">
    <source>
        <dbReference type="Proteomes" id="UP001562354"/>
    </source>
</evidence>
<keyword evidence="3 10" id="KW-0820">tRNA-binding</keyword>
<keyword evidence="5 10" id="KW-0808">Transferase</keyword>
<dbReference type="EC" id="2.1.1.214" evidence="9"/>
<proteinExistence type="inferred from homology"/>
<evidence type="ECO:0000313" key="12">
    <source>
        <dbReference type="EMBL" id="KAL1306786.1"/>
    </source>
</evidence>
<evidence type="ECO:0000256" key="5">
    <source>
        <dbReference type="ARBA" id="ARBA00022679"/>
    </source>
</evidence>
<name>A0ABR3PM05_9PEZI</name>
<evidence type="ECO:0000256" key="4">
    <source>
        <dbReference type="ARBA" id="ARBA00022603"/>
    </source>
</evidence>
<keyword evidence="13" id="KW-1185">Reference proteome</keyword>
<dbReference type="InterPro" id="IPR002052">
    <property type="entry name" value="DNA_methylase_N6_adenine_CS"/>
</dbReference>
<keyword evidence="6 10" id="KW-0949">S-adenosyl-L-methionine</keyword>
<comment type="subcellular location">
    <subcellularLocation>
        <location evidence="1">Cytoplasm</location>
    </subcellularLocation>
</comment>
<dbReference type="PROSITE" id="PS51627">
    <property type="entry name" value="SAM_MT_TRM11"/>
    <property type="match status" value="1"/>
</dbReference>
<dbReference type="Pfam" id="PF25904">
    <property type="entry name" value="Tmrp11_N"/>
    <property type="match status" value="1"/>
</dbReference>
<evidence type="ECO:0000256" key="6">
    <source>
        <dbReference type="ARBA" id="ARBA00022691"/>
    </source>
</evidence>
<evidence type="ECO:0000256" key="7">
    <source>
        <dbReference type="ARBA" id="ARBA00022694"/>
    </source>
</evidence>
<organism evidence="12 13">
    <name type="scientific">Neodothiora populina</name>
    <dbReference type="NCBI Taxonomy" id="2781224"/>
    <lineage>
        <taxon>Eukaryota</taxon>
        <taxon>Fungi</taxon>
        <taxon>Dikarya</taxon>
        <taxon>Ascomycota</taxon>
        <taxon>Pezizomycotina</taxon>
        <taxon>Dothideomycetes</taxon>
        <taxon>Dothideomycetidae</taxon>
        <taxon>Dothideales</taxon>
        <taxon>Dothioraceae</taxon>
        <taxon>Neodothiora</taxon>
    </lineage>
</organism>
<keyword evidence="7 10" id="KW-0819">tRNA processing</keyword>
<evidence type="ECO:0000259" key="11">
    <source>
        <dbReference type="Pfam" id="PF25904"/>
    </source>
</evidence>
<dbReference type="InterPro" id="IPR016691">
    <property type="entry name" value="TRMT11"/>
</dbReference>
<dbReference type="SUPFAM" id="SSF53335">
    <property type="entry name" value="S-adenosyl-L-methionine-dependent methyltransferases"/>
    <property type="match status" value="1"/>
</dbReference>
<evidence type="ECO:0000256" key="8">
    <source>
        <dbReference type="ARBA" id="ARBA00022884"/>
    </source>
</evidence>
<dbReference type="Proteomes" id="UP001562354">
    <property type="component" value="Unassembled WGS sequence"/>
</dbReference>
<evidence type="ECO:0000256" key="10">
    <source>
        <dbReference type="PROSITE-ProRule" id="PRU00959"/>
    </source>
</evidence>
<dbReference type="GeneID" id="95979146"/>
<dbReference type="Gene3D" id="3.40.50.150">
    <property type="entry name" value="Vaccinia Virus protein VP39"/>
    <property type="match status" value="1"/>
</dbReference>
<gene>
    <name evidence="12" type="ORF">AAFC00_005447</name>
</gene>
<dbReference type="PROSITE" id="PS00092">
    <property type="entry name" value="N6_MTASE"/>
    <property type="match status" value="1"/>
</dbReference>
<dbReference type="PANTHER" id="PTHR13370">
    <property type="entry name" value="RNA METHYLASE-RELATED"/>
    <property type="match status" value="1"/>
</dbReference>
<dbReference type="RefSeq" id="XP_069203058.1">
    <property type="nucleotide sequence ID" value="XM_069345231.1"/>
</dbReference>
<dbReference type="PIRSF" id="PIRSF017259">
    <property type="entry name" value="tRNA_mtfrase_TRM11"/>
    <property type="match status" value="1"/>
</dbReference>
<keyword evidence="2" id="KW-0963">Cytoplasm</keyword>
<dbReference type="EMBL" id="JBFMKM010000004">
    <property type="protein sequence ID" value="KAL1306786.1"/>
    <property type="molecule type" value="Genomic_DNA"/>
</dbReference>
<comment type="similarity">
    <text evidence="10">Belongs to the class I-like SAM-binding methyltransferase superfamily. TRM11 methyltransferase family.</text>
</comment>
<dbReference type="PANTHER" id="PTHR13370:SF3">
    <property type="entry name" value="TRNA (GUANINE(10)-N2)-METHYLTRANSFERASE HOMOLOG"/>
    <property type="match status" value="1"/>
</dbReference>
<evidence type="ECO:0000256" key="3">
    <source>
        <dbReference type="ARBA" id="ARBA00022555"/>
    </source>
</evidence>
<comment type="caution">
    <text evidence="12">The sequence shown here is derived from an EMBL/GenBank/DDBJ whole genome shotgun (WGS) entry which is preliminary data.</text>
</comment>
<feature type="domain" description="tRNA (guanine(10)-N(2))-methyltransferase TRMT11 N-terminal" evidence="11">
    <location>
        <begin position="1"/>
        <end position="167"/>
    </location>
</feature>
<reference evidence="12 13" key="1">
    <citation type="submission" date="2024-07" db="EMBL/GenBank/DDBJ databases">
        <title>Draft sequence of the Neodothiora populina.</title>
        <authorList>
            <person name="Drown D.D."/>
            <person name="Schuette U.S."/>
            <person name="Buechlein A.B."/>
            <person name="Rusch D.R."/>
            <person name="Winton L.W."/>
            <person name="Adams G.A."/>
        </authorList>
    </citation>
    <scope>NUCLEOTIDE SEQUENCE [LARGE SCALE GENOMIC DNA]</scope>
    <source>
        <strain evidence="12 13">CPC 39397</strain>
    </source>
</reference>